<organism evidence="2 3">
    <name type="scientific">Bythopirellula polymerisocia</name>
    <dbReference type="NCBI Taxonomy" id="2528003"/>
    <lineage>
        <taxon>Bacteria</taxon>
        <taxon>Pseudomonadati</taxon>
        <taxon>Planctomycetota</taxon>
        <taxon>Planctomycetia</taxon>
        <taxon>Pirellulales</taxon>
        <taxon>Lacipirellulaceae</taxon>
        <taxon>Bythopirellula</taxon>
    </lineage>
</organism>
<dbReference type="InterPro" id="IPR009620">
    <property type="entry name" value="UPF0236"/>
</dbReference>
<dbReference type="Proteomes" id="UP000318437">
    <property type="component" value="Unassembled WGS sequence"/>
</dbReference>
<comment type="similarity">
    <text evidence="1">Belongs to the UPF0236 family.</text>
</comment>
<evidence type="ECO:0000313" key="3">
    <source>
        <dbReference type="Proteomes" id="UP000318437"/>
    </source>
</evidence>
<dbReference type="Pfam" id="PF06782">
    <property type="entry name" value="UPF0236"/>
    <property type="match status" value="1"/>
</dbReference>
<sequence>MVCPTCRGDARCVGVRHRWVDTLLGQLEIQRHYYHCRQCRHGVMPRDRHLGLDKRMLSPAAREVVSITGVQNSFEQSSEITLKKLCGLSVSESTVERVPKS</sequence>
<reference evidence="2 3" key="1">
    <citation type="submission" date="2019-02" db="EMBL/GenBank/DDBJ databases">
        <title>Deep-cultivation of Planctomycetes and their phenomic and genomic characterization uncovers novel biology.</title>
        <authorList>
            <person name="Wiegand S."/>
            <person name="Jogler M."/>
            <person name="Boedeker C."/>
            <person name="Pinto D."/>
            <person name="Vollmers J."/>
            <person name="Rivas-Marin E."/>
            <person name="Kohn T."/>
            <person name="Peeters S.H."/>
            <person name="Heuer A."/>
            <person name="Rast P."/>
            <person name="Oberbeckmann S."/>
            <person name="Bunk B."/>
            <person name="Jeske O."/>
            <person name="Meyerdierks A."/>
            <person name="Storesund J.E."/>
            <person name="Kallscheuer N."/>
            <person name="Luecker S."/>
            <person name="Lage O.M."/>
            <person name="Pohl T."/>
            <person name="Merkel B.J."/>
            <person name="Hornburger P."/>
            <person name="Mueller R.-W."/>
            <person name="Bruemmer F."/>
            <person name="Labrenz M."/>
            <person name="Spormann A.M."/>
            <person name="Op Den Camp H."/>
            <person name="Overmann J."/>
            <person name="Amann R."/>
            <person name="Jetten M.S.M."/>
            <person name="Mascher T."/>
            <person name="Medema M.H."/>
            <person name="Devos D.P."/>
            <person name="Kaster A.-K."/>
            <person name="Ovreas L."/>
            <person name="Rohde M."/>
            <person name="Galperin M.Y."/>
            <person name="Jogler C."/>
        </authorList>
    </citation>
    <scope>NUCLEOTIDE SEQUENCE [LARGE SCALE GENOMIC DNA]</scope>
    <source>
        <strain evidence="2 3">Pla144</strain>
    </source>
</reference>
<dbReference type="RefSeq" id="WP_146453281.1">
    <property type="nucleotide sequence ID" value="NZ_SJPS01000020.1"/>
</dbReference>
<gene>
    <name evidence="2" type="ORF">Pla144_50950</name>
</gene>
<dbReference type="EMBL" id="SJPS01000020">
    <property type="protein sequence ID" value="TWU17625.1"/>
    <property type="molecule type" value="Genomic_DNA"/>
</dbReference>
<keyword evidence="3" id="KW-1185">Reference proteome</keyword>
<protein>
    <recommendedName>
        <fullName evidence="4">Transposase IS66 zinc-finger binding domain-containing protein</fullName>
    </recommendedName>
</protein>
<accession>A0A5C6C0A7</accession>
<evidence type="ECO:0000313" key="2">
    <source>
        <dbReference type="EMBL" id="TWU17625.1"/>
    </source>
</evidence>
<evidence type="ECO:0000256" key="1">
    <source>
        <dbReference type="ARBA" id="ARBA00006539"/>
    </source>
</evidence>
<name>A0A5C6C0A7_9BACT</name>
<proteinExistence type="inferred from homology"/>
<evidence type="ECO:0008006" key="4">
    <source>
        <dbReference type="Google" id="ProtNLM"/>
    </source>
</evidence>
<comment type="caution">
    <text evidence="2">The sequence shown here is derived from an EMBL/GenBank/DDBJ whole genome shotgun (WGS) entry which is preliminary data.</text>
</comment>
<dbReference type="AlphaFoldDB" id="A0A5C6C0A7"/>
<dbReference type="OrthoDB" id="231509at2"/>